<dbReference type="EMBL" id="JAUBDI010000005">
    <property type="protein sequence ID" value="MDW0113056.1"/>
    <property type="molecule type" value="Genomic_DNA"/>
</dbReference>
<comment type="caution">
    <text evidence="2">The sequence shown here is derived from an EMBL/GenBank/DDBJ whole genome shotgun (WGS) entry which is preliminary data.</text>
</comment>
<dbReference type="RefSeq" id="WP_317943149.1">
    <property type="nucleotide sequence ID" value="NZ_JAUBDI010000005.1"/>
</dbReference>
<gene>
    <name evidence="2" type="ORF">QT711_07645</name>
</gene>
<evidence type="ECO:0000313" key="2">
    <source>
        <dbReference type="EMBL" id="MDW0113056.1"/>
    </source>
</evidence>
<protein>
    <recommendedName>
        <fullName evidence="4">Fur-regulated basic protein B</fullName>
    </recommendedName>
</protein>
<keyword evidence="3" id="KW-1185">Reference proteome</keyword>
<sequence length="42" mass="4990">MVTIKKENPLLEAKKIIQKAMKENKRSSKDVKRDLELDKYND</sequence>
<dbReference type="Proteomes" id="UP001282284">
    <property type="component" value="Unassembled WGS sequence"/>
</dbReference>
<evidence type="ECO:0008006" key="4">
    <source>
        <dbReference type="Google" id="ProtNLM"/>
    </source>
</evidence>
<evidence type="ECO:0000313" key="3">
    <source>
        <dbReference type="Proteomes" id="UP001282284"/>
    </source>
</evidence>
<evidence type="ECO:0000256" key="1">
    <source>
        <dbReference type="SAM" id="MobiDB-lite"/>
    </source>
</evidence>
<accession>A0ABU4G7V6</accession>
<feature type="region of interest" description="Disordered" evidence="1">
    <location>
        <begin position="21"/>
        <end position="42"/>
    </location>
</feature>
<reference evidence="2 3" key="1">
    <citation type="submission" date="2023-06" db="EMBL/GenBank/DDBJ databases">
        <title>Sporosarcina sp. nov., isolated from Korean traditional fermented seafood 'Jeotgal'.</title>
        <authorList>
            <person name="Yang A.I."/>
            <person name="Shin N.-R."/>
        </authorList>
    </citation>
    <scope>NUCLEOTIDE SEQUENCE [LARGE SCALE GENOMIC DNA]</scope>
    <source>
        <strain evidence="2 3">KCTC13119</strain>
    </source>
</reference>
<proteinExistence type="predicted"/>
<name>A0ABU4G7V6_9BACL</name>
<organism evidence="2 3">
    <name type="scientific">Sporosarcina saromensis</name>
    <dbReference type="NCBI Taxonomy" id="359365"/>
    <lineage>
        <taxon>Bacteria</taxon>
        <taxon>Bacillati</taxon>
        <taxon>Bacillota</taxon>
        <taxon>Bacilli</taxon>
        <taxon>Bacillales</taxon>
        <taxon>Caryophanaceae</taxon>
        <taxon>Sporosarcina</taxon>
    </lineage>
</organism>